<gene>
    <name evidence="2" type="ORF">A2867_02235</name>
</gene>
<keyword evidence="1" id="KW-0472">Membrane</keyword>
<dbReference type="AlphaFoldDB" id="A0A1F5JM13"/>
<dbReference type="Proteomes" id="UP000177555">
    <property type="component" value="Unassembled WGS sequence"/>
</dbReference>
<sequence length="309" mass="34432">MLILKKLTLAPLFLIAFALFVYQLIPLLKSYDLIFSLSINTFISLLILSFLISISCLLFVIFATLAQDLKIALPVSLISALIPMLFLEPALGLIFAVAIFISFLLTYLSLDVSLKSYLTFKPESILGPSIRHLSGLLILSFCLIYFLSTSKIIAQAGFQIPDSLIETALKMTPLDLATEQSSPAPQLPAISQEQIDLLKQNPELLRQSGLDPAILDTLNQPQSKAGSPQNLTQDLIKQTVKDQIQSFIKPYVNFVPAGLAILLFLTLQSLTSLINLLIYPLLWIIFYILEKTGFVKFETEQRPVRKMIV</sequence>
<accession>A0A1F5JM13</accession>
<feature type="transmembrane region" description="Helical" evidence="1">
    <location>
        <begin position="251"/>
        <end position="270"/>
    </location>
</feature>
<comment type="caution">
    <text evidence="2">The sequence shown here is derived from an EMBL/GenBank/DDBJ whole genome shotgun (WGS) entry which is preliminary data.</text>
</comment>
<reference evidence="2 3" key="1">
    <citation type="journal article" date="2016" name="Nat. Commun.">
        <title>Thousands of microbial genomes shed light on interconnected biogeochemical processes in an aquifer system.</title>
        <authorList>
            <person name="Anantharaman K."/>
            <person name="Brown C.T."/>
            <person name="Hug L.A."/>
            <person name="Sharon I."/>
            <person name="Castelle C.J."/>
            <person name="Probst A.J."/>
            <person name="Thomas B.C."/>
            <person name="Singh A."/>
            <person name="Wilkins M.J."/>
            <person name="Karaoz U."/>
            <person name="Brodie E.L."/>
            <person name="Williams K.H."/>
            <person name="Hubbard S.S."/>
            <person name="Banfield J.F."/>
        </authorList>
    </citation>
    <scope>NUCLEOTIDE SEQUENCE [LARGE SCALE GENOMIC DNA]</scope>
</reference>
<evidence type="ECO:0000256" key="1">
    <source>
        <dbReference type="SAM" id="Phobius"/>
    </source>
</evidence>
<evidence type="ECO:0000313" key="2">
    <source>
        <dbReference type="EMBL" id="OGE29652.1"/>
    </source>
</evidence>
<organism evidence="2 3">
    <name type="scientific">Candidatus Daviesbacteria bacterium RIFCSPHIGHO2_01_FULL_40_11</name>
    <dbReference type="NCBI Taxonomy" id="1797762"/>
    <lineage>
        <taxon>Bacteria</taxon>
        <taxon>Candidatus Daviesiibacteriota</taxon>
    </lineage>
</organism>
<keyword evidence="1" id="KW-0812">Transmembrane</keyword>
<name>A0A1F5JM13_9BACT</name>
<feature type="transmembrane region" description="Helical" evidence="1">
    <location>
        <begin position="77"/>
        <end position="110"/>
    </location>
</feature>
<keyword evidence="1" id="KW-1133">Transmembrane helix</keyword>
<feature type="transmembrane region" description="Helical" evidence="1">
    <location>
        <begin position="37"/>
        <end position="65"/>
    </location>
</feature>
<evidence type="ECO:0000313" key="3">
    <source>
        <dbReference type="Proteomes" id="UP000177555"/>
    </source>
</evidence>
<protein>
    <submittedName>
        <fullName evidence="2">Uncharacterized protein</fullName>
    </submittedName>
</protein>
<feature type="transmembrane region" description="Helical" evidence="1">
    <location>
        <begin position="130"/>
        <end position="148"/>
    </location>
</feature>
<dbReference type="EMBL" id="MFCP01000003">
    <property type="protein sequence ID" value="OGE29652.1"/>
    <property type="molecule type" value="Genomic_DNA"/>
</dbReference>
<feature type="transmembrane region" description="Helical" evidence="1">
    <location>
        <begin position="276"/>
        <end position="297"/>
    </location>
</feature>
<feature type="transmembrane region" description="Helical" evidence="1">
    <location>
        <begin position="7"/>
        <end position="25"/>
    </location>
</feature>
<proteinExistence type="predicted"/>